<proteinExistence type="predicted"/>
<name>A0A2G8JDE4_STIJA</name>
<reference evidence="1 2" key="1">
    <citation type="journal article" date="2017" name="PLoS Biol.">
        <title>The sea cucumber genome provides insights into morphological evolution and visceral regeneration.</title>
        <authorList>
            <person name="Zhang X."/>
            <person name="Sun L."/>
            <person name="Yuan J."/>
            <person name="Sun Y."/>
            <person name="Gao Y."/>
            <person name="Zhang L."/>
            <person name="Li S."/>
            <person name="Dai H."/>
            <person name="Hamel J.F."/>
            <person name="Liu C."/>
            <person name="Yu Y."/>
            <person name="Liu S."/>
            <person name="Lin W."/>
            <person name="Guo K."/>
            <person name="Jin S."/>
            <person name="Xu P."/>
            <person name="Storey K.B."/>
            <person name="Huan P."/>
            <person name="Zhang T."/>
            <person name="Zhou Y."/>
            <person name="Zhang J."/>
            <person name="Lin C."/>
            <person name="Li X."/>
            <person name="Xing L."/>
            <person name="Huo D."/>
            <person name="Sun M."/>
            <person name="Wang L."/>
            <person name="Mercier A."/>
            <person name="Li F."/>
            <person name="Yang H."/>
            <person name="Xiang J."/>
        </authorList>
    </citation>
    <scope>NUCLEOTIDE SEQUENCE [LARGE SCALE GENOMIC DNA]</scope>
    <source>
        <strain evidence="1">Shaxun</strain>
        <tissue evidence="1">Muscle</tissue>
    </source>
</reference>
<accession>A0A2G8JDE4</accession>
<protein>
    <submittedName>
        <fullName evidence="1">Uncharacterized protein</fullName>
    </submittedName>
</protein>
<evidence type="ECO:0000313" key="1">
    <source>
        <dbReference type="EMBL" id="PIK33768.1"/>
    </source>
</evidence>
<comment type="caution">
    <text evidence="1">The sequence shown here is derived from an EMBL/GenBank/DDBJ whole genome shotgun (WGS) entry which is preliminary data.</text>
</comment>
<sequence>MMTSYDSSKIKEDTRYILNLLLLDEGLSFNQRDDVSILTSSVSVGTLQASPGTTWSDQQEKYVPPAATSSKFLSPKLHDVEITEAPFTRETVYPEYTPGASKHYKQDQLDKIAEEIKRIGDQLNPKIEKELQNLLLKKVLLSSSQVAYSTFEEWIKEFLTEHQYSLVDKSDKYKVHLFLMCVKISLKTATKQLHVTSNACQRLYDFSVNFVVINFPNWMNV</sequence>
<dbReference type="EMBL" id="MRZV01002414">
    <property type="protein sequence ID" value="PIK33768.1"/>
    <property type="molecule type" value="Genomic_DNA"/>
</dbReference>
<dbReference type="Proteomes" id="UP000230750">
    <property type="component" value="Unassembled WGS sequence"/>
</dbReference>
<gene>
    <name evidence="1" type="ORF">BSL78_29416</name>
</gene>
<keyword evidence="2" id="KW-1185">Reference proteome</keyword>
<evidence type="ECO:0000313" key="2">
    <source>
        <dbReference type="Proteomes" id="UP000230750"/>
    </source>
</evidence>
<dbReference type="AlphaFoldDB" id="A0A2G8JDE4"/>
<organism evidence="1 2">
    <name type="scientific">Stichopus japonicus</name>
    <name type="common">Sea cucumber</name>
    <dbReference type="NCBI Taxonomy" id="307972"/>
    <lineage>
        <taxon>Eukaryota</taxon>
        <taxon>Metazoa</taxon>
        <taxon>Echinodermata</taxon>
        <taxon>Eleutherozoa</taxon>
        <taxon>Echinozoa</taxon>
        <taxon>Holothuroidea</taxon>
        <taxon>Aspidochirotacea</taxon>
        <taxon>Aspidochirotida</taxon>
        <taxon>Stichopodidae</taxon>
        <taxon>Apostichopus</taxon>
    </lineage>
</organism>